<name>A0A2M7DD92_9BACT</name>
<dbReference type="Proteomes" id="UP000229030">
    <property type="component" value="Unassembled WGS sequence"/>
</dbReference>
<dbReference type="InterPro" id="IPR052500">
    <property type="entry name" value="Chloro/Mito_RNA_Process"/>
</dbReference>
<feature type="domain" description="Homing endonuclease LAGLIDADG" evidence="1">
    <location>
        <begin position="78"/>
        <end position="229"/>
    </location>
</feature>
<dbReference type="PANTHER" id="PTHR47539:SF1">
    <property type="entry name" value="PENTATRICOPEPTIDE REPEAT-CONTAINING PROTEIN OTP51, CHLOROPLASTIC"/>
    <property type="match status" value="1"/>
</dbReference>
<dbReference type="PANTHER" id="PTHR47539">
    <property type="entry name" value="PENTATRICOPEPTIDE REPEAT-CONTAINING PROTEIN OTP51, CHLOROPLASTIC"/>
    <property type="match status" value="1"/>
</dbReference>
<reference evidence="3" key="1">
    <citation type="submission" date="2017-09" db="EMBL/GenBank/DDBJ databases">
        <title>Depth-based differentiation of microbial function through sediment-hosted aquifers and enrichment of novel symbionts in the deep terrestrial subsurface.</title>
        <authorList>
            <person name="Probst A.J."/>
            <person name="Ladd B."/>
            <person name="Jarett J.K."/>
            <person name="Geller-Mcgrath D.E."/>
            <person name="Sieber C.M.K."/>
            <person name="Emerson J.B."/>
            <person name="Anantharaman K."/>
            <person name="Thomas B.C."/>
            <person name="Malmstrom R."/>
            <person name="Stieglmeier M."/>
            <person name="Klingl A."/>
            <person name="Woyke T."/>
            <person name="Ryan C.M."/>
            <person name="Banfield J.F."/>
        </authorList>
    </citation>
    <scope>NUCLEOTIDE SEQUENCE [LARGE SCALE GENOMIC DNA]</scope>
</reference>
<protein>
    <recommendedName>
        <fullName evidence="1">Homing endonuclease LAGLIDADG domain-containing protein</fullName>
    </recommendedName>
</protein>
<dbReference type="EMBL" id="PETV01000093">
    <property type="protein sequence ID" value="PIV46785.1"/>
    <property type="molecule type" value="Genomic_DNA"/>
</dbReference>
<dbReference type="Pfam" id="PF03161">
    <property type="entry name" value="LAGLIDADG_2"/>
    <property type="match status" value="1"/>
</dbReference>
<evidence type="ECO:0000259" key="1">
    <source>
        <dbReference type="Pfam" id="PF03161"/>
    </source>
</evidence>
<organism evidence="2 3">
    <name type="scientific">bacterium (Candidatus Gribaldobacteria) CG02_land_8_20_14_3_00_41_15</name>
    <dbReference type="NCBI Taxonomy" id="2014270"/>
    <lineage>
        <taxon>Bacteria</taxon>
        <taxon>Candidatus Gribaldobacteria</taxon>
    </lineage>
</organism>
<accession>A0A2M7DD92</accession>
<dbReference type="SUPFAM" id="SSF55608">
    <property type="entry name" value="Homing endonucleases"/>
    <property type="match status" value="1"/>
</dbReference>
<evidence type="ECO:0000313" key="3">
    <source>
        <dbReference type="Proteomes" id="UP000229030"/>
    </source>
</evidence>
<dbReference type="GO" id="GO:0045292">
    <property type="term" value="P:mRNA cis splicing, via spliceosome"/>
    <property type="evidence" value="ECO:0007669"/>
    <property type="project" value="TreeGrafter"/>
</dbReference>
<evidence type="ECO:0000313" key="2">
    <source>
        <dbReference type="EMBL" id="PIV46785.1"/>
    </source>
</evidence>
<gene>
    <name evidence="2" type="ORF">COS21_03515</name>
</gene>
<sequence length="255" mass="29791">MSRLWREIAIEKLAHNGESPRLLVVIFSVLKLKYMHSLNDIKKARDNTVGSREAIPRIFHTKKNFRDSTLKLNQDEFDVLFGSVLGDAYITKKGRVQIEHSDKQKDYLIWKYKKLCNVVSTSVLMTQRSKKQDPSKKTISYRFWSKQYFHSWRNLFYPNGKKSVPKGIKEALSPLVMAIWYMDDGYLRPKKGCCLSTDSFSKEEVATIQKALMEKYDLRASIVSRNRLNIGVIASQKFFRMIDPFVISSMRYKLP</sequence>
<comment type="caution">
    <text evidence="2">The sequence shown here is derived from an EMBL/GenBank/DDBJ whole genome shotgun (WGS) entry which is preliminary data.</text>
</comment>
<dbReference type="InterPro" id="IPR004860">
    <property type="entry name" value="LAGLIDADG_dom"/>
</dbReference>
<dbReference type="InterPro" id="IPR027434">
    <property type="entry name" value="Homing_endonucl"/>
</dbReference>
<dbReference type="AlphaFoldDB" id="A0A2M7DD92"/>
<dbReference type="GO" id="GO:0048564">
    <property type="term" value="P:photosystem I assembly"/>
    <property type="evidence" value="ECO:0007669"/>
    <property type="project" value="TreeGrafter"/>
</dbReference>
<proteinExistence type="predicted"/>
<dbReference type="Gene3D" id="3.10.28.10">
    <property type="entry name" value="Homing endonucleases"/>
    <property type="match status" value="2"/>
</dbReference>
<dbReference type="GO" id="GO:0000373">
    <property type="term" value="P:Group II intron splicing"/>
    <property type="evidence" value="ECO:0007669"/>
    <property type="project" value="TreeGrafter"/>
</dbReference>
<dbReference type="GO" id="GO:0004519">
    <property type="term" value="F:endonuclease activity"/>
    <property type="evidence" value="ECO:0007669"/>
    <property type="project" value="InterPro"/>
</dbReference>